<keyword evidence="1" id="KW-0539">Nucleus</keyword>
<comment type="subunit">
    <text evidence="1">Component of the NDC80 complex.</text>
</comment>
<dbReference type="GO" id="GO:0051301">
    <property type="term" value="P:cell division"/>
    <property type="evidence" value="ECO:0007669"/>
    <property type="project" value="UniProtKB-UniRule"/>
</dbReference>
<comment type="similarity">
    <text evidence="1">Belongs to the SPC24 family.</text>
</comment>
<evidence type="ECO:0000256" key="3">
    <source>
        <dbReference type="SAM" id="MobiDB-lite"/>
    </source>
</evidence>
<keyword evidence="1" id="KW-0158">Chromosome</keyword>
<evidence type="ECO:0000256" key="1">
    <source>
        <dbReference type="RuleBase" id="RU368011"/>
    </source>
</evidence>
<gene>
    <name evidence="4" type="ORF">LPJ53_000187</name>
</gene>
<dbReference type="Proteomes" id="UP001149813">
    <property type="component" value="Unassembled WGS sequence"/>
</dbReference>
<feature type="region of interest" description="Disordered" evidence="3">
    <location>
        <begin position="67"/>
        <end position="92"/>
    </location>
</feature>
<evidence type="ECO:0000256" key="2">
    <source>
        <dbReference type="SAM" id="Coils"/>
    </source>
</evidence>
<comment type="caution">
    <text evidence="4">The sequence shown here is derived from an EMBL/GenBank/DDBJ whole genome shotgun (WGS) entry which is preliminary data.</text>
</comment>
<keyword evidence="1" id="KW-0995">Kinetochore</keyword>
<feature type="coiled-coil region" evidence="2">
    <location>
        <begin position="105"/>
        <end position="132"/>
    </location>
</feature>
<dbReference type="EMBL" id="JANBOJ010000002">
    <property type="protein sequence ID" value="KAJ1725708.1"/>
    <property type="molecule type" value="Genomic_DNA"/>
</dbReference>
<evidence type="ECO:0000313" key="4">
    <source>
        <dbReference type="EMBL" id="KAJ1725708.1"/>
    </source>
</evidence>
<comment type="subcellular location">
    <subcellularLocation>
        <location evidence="1">Nucleus</location>
    </subcellularLocation>
    <subcellularLocation>
        <location evidence="1">Chromosome</location>
        <location evidence="1">Centromere</location>
        <location evidence="1">Kinetochore</location>
    </subcellularLocation>
</comment>
<keyword evidence="1" id="KW-0131">Cell cycle</keyword>
<dbReference type="InterPro" id="IPR013252">
    <property type="entry name" value="Ndc80_Spc24"/>
</dbReference>
<keyword evidence="1" id="KW-0132">Cell division</keyword>
<accession>A0A9W7Y860</accession>
<dbReference type="AlphaFoldDB" id="A0A9W7Y860"/>
<dbReference type="OrthoDB" id="3344830at2759"/>
<name>A0A9W7Y860_9FUNG</name>
<proteinExistence type="inferred from homology"/>
<keyword evidence="2" id="KW-0175">Coiled coil</keyword>
<reference evidence="4" key="1">
    <citation type="submission" date="2022-07" db="EMBL/GenBank/DDBJ databases">
        <title>Phylogenomic reconstructions and comparative analyses of Kickxellomycotina fungi.</title>
        <authorList>
            <person name="Reynolds N.K."/>
            <person name="Stajich J.E."/>
            <person name="Barry K."/>
            <person name="Grigoriev I.V."/>
            <person name="Crous P."/>
            <person name="Smith M.E."/>
        </authorList>
    </citation>
    <scope>NUCLEOTIDE SEQUENCE</scope>
    <source>
        <strain evidence="4">NBRC 32514</strain>
    </source>
</reference>
<dbReference type="Pfam" id="PF08286">
    <property type="entry name" value="Spc24"/>
    <property type="match status" value="1"/>
</dbReference>
<keyword evidence="1" id="KW-0498">Mitosis</keyword>
<keyword evidence="1" id="KW-0137">Centromere</keyword>
<organism evidence="4 5">
    <name type="scientific">Coemansia erecta</name>
    <dbReference type="NCBI Taxonomy" id="147472"/>
    <lineage>
        <taxon>Eukaryota</taxon>
        <taxon>Fungi</taxon>
        <taxon>Fungi incertae sedis</taxon>
        <taxon>Zoopagomycota</taxon>
        <taxon>Kickxellomycotina</taxon>
        <taxon>Kickxellomycetes</taxon>
        <taxon>Kickxellales</taxon>
        <taxon>Kickxellaceae</taxon>
        <taxon>Coemansia</taxon>
    </lineage>
</organism>
<comment type="function">
    <text evidence="1">Acts as a component of the essential kinetochore-associated NDC80 complex, which is required for chromosome segregation and spindle checkpoint activity.</text>
</comment>
<sequence>MAIDNLTEQHALVLSAHASLQQSDDLALITQIQELSTRTHTQRQQALDKQQEALQLLSRRLQAARARVDASRARREEKSHKETMREMHLERQSAEQVIGAQEAWQTQLRERVGGLERQIAELEEDVEEGVEADPDVLRLQVLRGLGVDPKVGQEGVEEVAVWSERGAEVVKLNEEQMRLTAHQMAARLWELCS</sequence>
<keyword evidence="5" id="KW-1185">Reference proteome</keyword>
<dbReference type="GO" id="GO:0000776">
    <property type="term" value="C:kinetochore"/>
    <property type="evidence" value="ECO:0007669"/>
    <property type="project" value="UniProtKB-KW"/>
</dbReference>
<dbReference type="GO" id="GO:0005634">
    <property type="term" value="C:nucleus"/>
    <property type="evidence" value="ECO:0007669"/>
    <property type="project" value="UniProtKB-SubCell"/>
</dbReference>
<protein>
    <recommendedName>
        <fullName evidence="1">Kinetochore protein Spc24</fullName>
    </recommendedName>
</protein>
<evidence type="ECO:0000313" key="5">
    <source>
        <dbReference type="Proteomes" id="UP001149813"/>
    </source>
</evidence>